<gene>
    <name evidence="1" type="ORF">SAMN06296273_1857</name>
</gene>
<evidence type="ECO:0000313" key="1">
    <source>
        <dbReference type="EMBL" id="SNX60394.1"/>
    </source>
</evidence>
<dbReference type="AlphaFoldDB" id="A0A285BYK3"/>
<accession>A0A285BYK3</accession>
<sequence>MNFRWNEAKRKANLKKHSLDFTDAETVFAGYTLTRPDTRFAYTENRFSTVGLLGVEVVVIAHTETADEIHIISMRKAERHEQKNYFASL</sequence>
<proteinExistence type="predicted"/>
<evidence type="ECO:0000313" key="2">
    <source>
        <dbReference type="Proteomes" id="UP000242498"/>
    </source>
</evidence>
<reference evidence="1 2" key="1">
    <citation type="submission" date="2017-08" db="EMBL/GenBank/DDBJ databases">
        <authorList>
            <person name="de Groot N.N."/>
        </authorList>
    </citation>
    <scope>NUCLEOTIDE SEQUENCE [LARGE SCALE GENOMIC DNA]</scope>
    <source>
        <strain evidence="1 2">Nm15</strain>
    </source>
</reference>
<dbReference type="Proteomes" id="UP000242498">
    <property type="component" value="Chromosome I"/>
</dbReference>
<dbReference type="Pfam" id="PF04365">
    <property type="entry name" value="BrnT_toxin"/>
    <property type="match status" value="1"/>
</dbReference>
<dbReference type="Gene3D" id="3.10.450.530">
    <property type="entry name" value="Ribonuclease toxin, BrnT, of type II toxin-antitoxin system"/>
    <property type="match status" value="1"/>
</dbReference>
<dbReference type="InterPro" id="IPR007460">
    <property type="entry name" value="BrnT_toxin"/>
</dbReference>
<protein>
    <submittedName>
        <fullName evidence="1">Uncharacterized protein</fullName>
    </submittedName>
</protein>
<organism evidence="1 2">
    <name type="scientific">Nitrosomonas ureae</name>
    <dbReference type="NCBI Taxonomy" id="44577"/>
    <lineage>
        <taxon>Bacteria</taxon>
        <taxon>Pseudomonadati</taxon>
        <taxon>Pseudomonadota</taxon>
        <taxon>Betaproteobacteria</taxon>
        <taxon>Nitrosomonadales</taxon>
        <taxon>Nitrosomonadaceae</taxon>
        <taxon>Nitrosomonas</taxon>
    </lineage>
</organism>
<dbReference type="EMBL" id="LT907782">
    <property type="protein sequence ID" value="SNX60394.1"/>
    <property type="molecule type" value="Genomic_DNA"/>
</dbReference>
<dbReference type="OrthoDB" id="9798158at2"/>
<dbReference type="InterPro" id="IPR038573">
    <property type="entry name" value="BrnT_sf"/>
</dbReference>
<name>A0A285BYK3_9PROT</name>
<dbReference type="RefSeq" id="WP_096292986.1">
    <property type="nucleotide sequence ID" value="NZ_LT907782.1"/>
</dbReference>